<dbReference type="EMBL" id="MLAK01000461">
    <property type="protein sequence ID" value="OHT13870.1"/>
    <property type="molecule type" value="Genomic_DNA"/>
</dbReference>
<dbReference type="Gene3D" id="1.25.10.10">
    <property type="entry name" value="Leucine-rich Repeat Variant"/>
    <property type="match status" value="1"/>
</dbReference>
<dbReference type="GeneID" id="94833348"/>
<dbReference type="VEuPathDB" id="TrichDB:TRFO_15891"/>
<dbReference type="InterPro" id="IPR016024">
    <property type="entry name" value="ARM-type_fold"/>
</dbReference>
<name>A0A1J4KVZ4_9EUKA</name>
<dbReference type="Proteomes" id="UP000179807">
    <property type="component" value="Unassembled WGS sequence"/>
</dbReference>
<dbReference type="InterPro" id="IPR011989">
    <property type="entry name" value="ARM-like"/>
</dbReference>
<comment type="caution">
    <text evidence="1">The sequence shown here is derived from an EMBL/GenBank/DDBJ whole genome shotgun (WGS) entry which is preliminary data.</text>
</comment>
<organism evidence="1 2">
    <name type="scientific">Tritrichomonas foetus</name>
    <dbReference type="NCBI Taxonomy" id="1144522"/>
    <lineage>
        <taxon>Eukaryota</taxon>
        <taxon>Metamonada</taxon>
        <taxon>Parabasalia</taxon>
        <taxon>Tritrichomonadida</taxon>
        <taxon>Tritrichomonadidae</taxon>
        <taxon>Tritrichomonas</taxon>
    </lineage>
</organism>
<dbReference type="RefSeq" id="XP_068367006.1">
    <property type="nucleotide sequence ID" value="XM_068498644.1"/>
</dbReference>
<evidence type="ECO:0000313" key="1">
    <source>
        <dbReference type="EMBL" id="OHT13870.1"/>
    </source>
</evidence>
<keyword evidence="2" id="KW-1185">Reference proteome</keyword>
<dbReference type="SUPFAM" id="SSF48371">
    <property type="entry name" value="ARM repeat"/>
    <property type="match status" value="1"/>
</dbReference>
<accession>A0A1J4KVZ4</accession>
<sequence length="520" mass="62218">MYNHSKLVTNFLWVSPSMESFHSLVNKNVINQKHYTSGKMNQYKHDLLEQKYDENMNARREEIEEKQIQKENLSSHFFEVELETTFDLLLQALEMHNENAVLESLSTISSAIINFMPKKPFYQYFIKNNFPQIFKNILENPPTELIFQNTLWTLSQVYLVCVRYSELDILNEFQKINIFDFLLSLRNRINNELLPYYLNLMSYFCLLDSKTRDRVLENLLFLEKDIYFDDFENDELIRQASFVVFRSTLSFPIPNYTSINFNYKRWIVTFLLENDLNLENESKYYFLGSILNLCSEPSFINELFNFHFEGYINRFDYHHTNDELIINTLLKIQIKMTNVSQEKMEFNYIVLMEIGCSKFYSCIHNAFKLFRNGIEFRPNDRPFSNTLITQKFLESLNSGIYEIKYEFIKCIYSILNFCCDEDIIRLVPFLIPCICQFLVISDEEKIIGKILTEILMIFQKGDNYGLTDEYRRLFEEHDCFEFLLNLIHNTNETCYGADIYRMIDEIEHFSKSSKNVMNED</sequence>
<dbReference type="AlphaFoldDB" id="A0A1J4KVZ4"/>
<evidence type="ECO:0008006" key="3">
    <source>
        <dbReference type="Google" id="ProtNLM"/>
    </source>
</evidence>
<protein>
    <recommendedName>
        <fullName evidence="3">Importin N-terminal domain-containing protein</fullName>
    </recommendedName>
</protein>
<proteinExistence type="predicted"/>
<gene>
    <name evidence="1" type="ORF">TRFO_15891</name>
</gene>
<evidence type="ECO:0000313" key="2">
    <source>
        <dbReference type="Proteomes" id="UP000179807"/>
    </source>
</evidence>
<reference evidence="1" key="1">
    <citation type="submission" date="2016-10" db="EMBL/GenBank/DDBJ databases">
        <authorList>
            <person name="Benchimol M."/>
            <person name="Almeida L.G."/>
            <person name="Vasconcelos A.T."/>
            <person name="Perreira-Neves A."/>
            <person name="Rosa I.A."/>
            <person name="Tasca T."/>
            <person name="Bogo M.R."/>
            <person name="de Souza W."/>
        </authorList>
    </citation>
    <scope>NUCLEOTIDE SEQUENCE [LARGE SCALE GENOMIC DNA]</scope>
    <source>
        <strain evidence="1">K</strain>
    </source>
</reference>